<keyword evidence="12" id="KW-1185">Reference proteome</keyword>
<feature type="domain" description="Glycosyltransferase RgtA/B/C/D-like" evidence="10">
    <location>
        <begin position="60"/>
        <end position="204"/>
    </location>
</feature>
<keyword evidence="3 11" id="KW-0328">Glycosyltransferase</keyword>
<evidence type="ECO:0000256" key="8">
    <source>
        <dbReference type="SAM" id="MobiDB-lite"/>
    </source>
</evidence>
<accession>A0ABU2TN51</accession>
<feature type="transmembrane region" description="Helical" evidence="9">
    <location>
        <begin position="190"/>
        <end position="210"/>
    </location>
</feature>
<comment type="caution">
    <text evidence="11">The sequence shown here is derived from an EMBL/GenBank/DDBJ whole genome shotgun (WGS) entry which is preliminary data.</text>
</comment>
<feature type="compositionally biased region" description="Basic and acidic residues" evidence="8">
    <location>
        <begin position="571"/>
        <end position="580"/>
    </location>
</feature>
<feature type="transmembrane region" description="Helical" evidence="9">
    <location>
        <begin position="147"/>
        <end position="178"/>
    </location>
</feature>
<keyword evidence="5 9" id="KW-0812">Transmembrane</keyword>
<evidence type="ECO:0000256" key="5">
    <source>
        <dbReference type="ARBA" id="ARBA00022692"/>
    </source>
</evidence>
<dbReference type="Pfam" id="PF13231">
    <property type="entry name" value="PMT_2"/>
    <property type="match status" value="1"/>
</dbReference>
<dbReference type="EC" id="2.4.-.-" evidence="11"/>
<feature type="transmembrane region" description="Helical" evidence="9">
    <location>
        <begin position="398"/>
        <end position="418"/>
    </location>
</feature>
<evidence type="ECO:0000259" key="10">
    <source>
        <dbReference type="Pfam" id="PF13231"/>
    </source>
</evidence>
<feature type="transmembrane region" description="Helical" evidence="9">
    <location>
        <begin position="99"/>
        <end position="116"/>
    </location>
</feature>
<name>A0ABU2TN51_9ACTN</name>
<dbReference type="EMBL" id="JAVREY010000004">
    <property type="protein sequence ID" value="MDT0462358.1"/>
    <property type="molecule type" value="Genomic_DNA"/>
</dbReference>
<keyword evidence="6 9" id="KW-1133">Transmembrane helix</keyword>
<evidence type="ECO:0000256" key="2">
    <source>
        <dbReference type="ARBA" id="ARBA00022475"/>
    </source>
</evidence>
<keyword evidence="2" id="KW-1003">Cell membrane</keyword>
<protein>
    <submittedName>
        <fullName evidence="11">Glycosyltransferase family 39 protein</fullName>
        <ecNumber evidence="11">2.4.-.-</ecNumber>
    </submittedName>
</protein>
<evidence type="ECO:0000256" key="4">
    <source>
        <dbReference type="ARBA" id="ARBA00022679"/>
    </source>
</evidence>
<evidence type="ECO:0000256" key="1">
    <source>
        <dbReference type="ARBA" id="ARBA00004651"/>
    </source>
</evidence>
<dbReference type="Proteomes" id="UP001183809">
    <property type="component" value="Unassembled WGS sequence"/>
</dbReference>
<feature type="transmembrane region" description="Helical" evidence="9">
    <location>
        <begin position="263"/>
        <end position="283"/>
    </location>
</feature>
<feature type="region of interest" description="Disordered" evidence="8">
    <location>
        <begin position="555"/>
        <end position="580"/>
    </location>
</feature>
<evidence type="ECO:0000256" key="7">
    <source>
        <dbReference type="ARBA" id="ARBA00023136"/>
    </source>
</evidence>
<feature type="transmembrane region" description="Helical" evidence="9">
    <location>
        <begin position="230"/>
        <end position="251"/>
    </location>
</feature>
<dbReference type="InterPro" id="IPR050297">
    <property type="entry name" value="LipidA_mod_glycosyltrf_83"/>
</dbReference>
<dbReference type="PANTHER" id="PTHR33908:SF3">
    <property type="entry name" value="UNDECAPRENYL PHOSPHATE-ALPHA-4-AMINO-4-DEOXY-L-ARABINOSE ARABINOSYL TRANSFERASE"/>
    <property type="match status" value="1"/>
</dbReference>
<gene>
    <name evidence="11" type="ORF">RM764_04925</name>
</gene>
<keyword evidence="4 11" id="KW-0808">Transferase</keyword>
<sequence length="580" mass="61331">MAVLVPVAVMVALGLWGLDRGGIWRDEAATFQVARRSPAQIWRMLHHVDAVHGLYYLLMHGVLALHPGEVLLRLPSVCGAAVTAGLVAALGSRLCRPRVGLWAGLLYAVTPMVGHYAQEGRSYALVAAGVAGATLLLLRAVRDGRWWPYGLVLAVTCVLHEFAVLVLLAHACTLGLAWVPGRVWRGWARAAGAVAVVLLPLALVSRGQSAQVAWLTPPNGRSVERLLREFAGPSWAVLGPCLVLMAVAVLGPGARRGLSPAGVALPLMLVPPAVLMAVSRVSPLYDDRYVLYSLAGAPLLVAAGADRVAGLVRRATGATPPAVRGGCPHAAGVVARGPASLAPCRPVPHGAAVAVRERPEVCVSGARPVLRRLSVPRARAVPVRPPAPGARPARRRHLGALAGAVLVCGALAVQFPLLRADRKAANRPDDLAAVSAAVGRTVRPGDPVLFLPSLERRSALAYPAGFRGIRDVALDMPAAEDGTLYGREVGPRELRRRLGGLGYVWVVGEPYALRPSWTPCNAIDRAKLAVVREEFVTRAEYVHRGITLRLYVRPRSTRESRSAPPRPASGSDRRGGPAGP</sequence>
<organism evidence="11 12">
    <name type="scientific">Streptomyces gibsoniae</name>
    <dbReference type="NCBI Taxonomy" id="3075529"/>
    <lineage>
        <taxon>Bacteria</taxon>
        <taxon>Bacillati</taxon>
        <taxon>Actinomycetota</taxon>
        <taxon>Actinomycetes</taxon>
        <taxon>Kitasatosporales</taxon>
        <taxon>Streptomycetaceae</taxon>
        <taxon>Streptomyces</taxon>
    </lineage>
</organism>
<dbReference type="PANTHER" id="PTHR33908">
    <property type="entry name" value="MANNOSYLTRANSFERASE YKCB-RELATED"/>
    <property type="match status" value="1"/>
</dbReference>
<evidence type="ECO:0000313" key="12">
    <source>
        <dbReference type="Proteomes" id="UP001183809"/>
    </source>
</evidence>
<feature type="transmembrane region" description="Helical" evidence="9">
    <location>
        <begin position="70"/>
        <end position="93"/>
    </location>
</feature>
<comment type="subcellular location">
    <subcellularLocation>
        <location evidence="1">Cell membrane</location>
        <topology evidence="1">Multi-pass membrane protein</topology>
    </subcellularLocation>
</comment>
<dbReference type="GO" id="GO:0016757">
    <property type="term" value="F:glycosyltransferase activity"/>
    <property type="evidence" value="ECO:0007669"/>
    <property type="project" value="UniProtKB-KW"/>
</dbReference>
<reference evidence="12" key="1">
    <citation type="submission" date="2023-07" db="EMBL/GenBank/DDBJ databases">
        <title>30 novel species of actinomycetes from the DSMZ collection.</title>
        <authorList>
            <person name="Nouioui I."/>
        </authorList>
    </citation>
    <scope>NUCLEOTIDE SEQUENCE [LARGE SCALE GENOMIC DNA]</scope>
    <source>
        <strain evidence="12">DSM 41699</strain>
    </source>
</reference>
<evidence type="ECO:0000256" key="9">
    <source>
        <dbReference type="SAM" id="Phobius"/>
    </source>
</evidence>
<dbReference type="InterPro" id="IPR038731">
    <property type="entry name" value="RgtA/B/C-like"/>
</dbReference>
<evidence type="ECO:0000256" key="3">
    <source>
        <dbReference type="ARBA" id="ARBA00022676"/>
    </source>
</evidence>
<evidence type="ECO:0000313" key="11">
    <source>
        <dbReference type="EMBL" id="MDT0462358.1"/>
    </source>
</evidence>
<proteinExistence type="predicted"/>
<feature type="transmembrane region" description="Helical" evidence="9">
    <location>
        <begin position="123"/>
        <end position="141"/>
    </location>
</feature>
<evidence type="ECO:0000256" key="6">
    <source>
        <dbReference type="ARBA" id="ARBA00022989"/>
    </source>
</evidence>
<keyword evidence="7 9" id="KW-0472">Membrane</keyword>